<keyword evidence="6 11" id="KW-0547">Nucleotide-binding</keyword>
<evidence type="ECO:0000256" key="10">
    <source>
        <dbReference type="ARBA" id="ARBA00048351"/>
    </source>
</evidence>
<dbReference type="SUPFAM" id="SSF52374">
    <property type="entry name" value="Nucleotidylyl transferase"/>
    <property type="match status" value="1"/>
</dbReference>
<dbReference type="PANTHER" id="PTHR43311">
    <property type="entry name" value="GLUTAMATE--TRNA LIGASE"/>
    <property type="match status" value="1"/>
</dbReference>
<dbReference type="EMBL" id="QSRJ01000011">
    <property type="protein sequence ID" value="RGL08222.1"/>
    <property type="molecule type" value="Genomic_DNA"/>
</dbReference>
<keyword evidence="11" id="KW-0479">Metal-binding</keyword>
<evidence type="ECO:0000313" key="15">
    <source>
        <dbReference type="Proteomes" id="UP000260943"/>
    </source>
</evidence>
<evidence type="ECO:0000256" key="5">
    <source>
        <dbReference type="ARBA" id="ARBA00022598"/>
    </source>
</evidence>
<dbReference type="Gene3D" id="1.10.10.350">
    <property type="match status" value="1"/>
</dbReference>
<dbReference type="InterPro" id="IPR033910">
    <property type="entry name" value="GluRS_core"/>
</dbReference>
<evidence type="ECO:0000256" key="8">
    <source>
        <dbReference type="ARBA" id="ARBA00022917"/>
    </source>
</evidence>
<comment type="similarity">
    <text evidence="2 11">Belongs to the class-I aminoacyl-tRNA synthetase family. Glutamate--tRNA ligase type 1 subfamily.</text>
</comment>
<dbReference type="PROSITE" id="PS00178">
    <property type="entry name" value="AA_TRNA_LIGASE_I"/>
    <property type="match status" value="1"/>
</dbReference>
<dbReference type="HAMAP" id="MF_00022">
    <property type="entry name" value="Glu_tRNA_synth_type1"/>
    <property type="match status" value="1"/>
</dbReference>
<sequence length="493" mass="53931">MTSSVRVRFAPSPTGKLHIGGARTAIYNWAFARANGGTFILRIDDTDPTRSTDENTQIILRAMRWLGLDWDEGPEVGGDFGPYAQTERLDMYKEAAQKLWDAGRAYPCFCTTEQLAADRAAAQARKDPFQGYQRRCRDLSRDEAQARIDAGEPYVLRIKVPADRGDVVIHDAVHGDVVFDAKELDDFVIFRSDGTPTYNFATVVDDAMMGITHVIRGDDHLSNTPRQVMVYEALEAPVPTFAHISMILGADGKKLSKRHGATSVEEYRDAGYLSDAFVNYLALLGWSLDGETTVIPRDVLASQFSLERISKNPATFDPKKLDWMNAEYINAMSDADFADQIMLPELHEAGLIDDGFEADEAWIDALAAIVKPRTKMPADAVGVAAPVFATAQTLEYDEKSVAKGLAKEGMGAVLDAARAALEAVSANAWTPETIDVALEPLPEALDAKKRIVFQAVRVAVCGNMVSPPLGETMALIGKDDCLARIDRARALAL</sequence>
<evidence type="ECO:0000256" key="2">
    <source>
        <dbReference type="ARBA" id="ARBA00007894"/>
    </source>
</evidence>
<dbReference type="GO" id="GO:0005524">
    <property type="term" value="F:ATP binding"/>
    <property type="evidence" value="ECO:0007669"/>
    <property type="project" value="UniProtKB-UniRule"/>
</dbReference>
<accession>A0A3E4QPK3</accession>
<evidence type="ECO:0000313" key="14">
    <source>
        <dbReference type="EMBL" id="RGL08222.1"/>
    </source>
</evidence>
<evidence type="ECO:0000256" key="11">
    <source>
        <dbReference type="HAMAP-Rule" id="MF_00022"/>
    </source>
</evidence>
<keyword evidence="7 11" id="KW-0067">ATP-binding</keyword>
<dbReference type="InterPro" id="IPR001412">
    <property type="entry name" value="aa-tRNA-synth_I_CS"/>
</dbReference>
<evidence type="ECO:0000256" key="6">
    <source>
        <dbReference type="ARBA" id="ARBA00022741"/>
    </source>
</evidence>
<dbReference type="FunFam" id="3.40.50.620:FF:000007">
    <property type="entry name" value="Glutamate--tRNA ligase"/>
    <property type="match status" value="1"/>
</dbReference>
<dbReference type="GO" id="GO:0008270">
    <property type="term" value="F:zinc ion binding"/>
    <property type="evidence" value="ECO:0007669"/>
    <property type="project" value="UniProtKB-UniRule"/>
</dbReference>
<dbReference type="NCBIfam" id="TIGR00464">
    <property type="entry name" value="gltX_bact"/>
    <property type="match status" value="1"/>
</dbReference>
<comment type="subunit">
    <text evidence="3 11">Monomer.</text>
</comment>
<keyword evidence="4 11" id="KW-0963">Cytoplasm</keyword>
<dbReference type="RefSeq" id="WP_117680075.1">
    <property type="nucleotide sequence ID" value="NZ_QSRJ01000011.1"/>
</dbReference>
<evidence type="ECO:0000256" key="9">
    <source>
        <dbReference type="ARBA" id="ARBA00023146"/>
    </source>
</evidence>
<keyword evidence="11" id="KW-0862">Zinc</keyword>
<dbReference type="GO" id="GO:0004818">
    <property type="term" value="F:glutamate-tRNA ligase activity"/>
    <property type="evidence" value="ECO:0007669"/>
    <property type="project" value="UniProtKB-UniRule"/>
</dbReference>
<feature type="binding site" evidence="11">
    <location>
        <position position="110"/>
    </location>
    <ligand>
        <name>Zn(2+)</name>
        <dbReference type="ChEBI" id="CHEBI:29105"/>
    </ligand>
</feature>
<feature type="binding site" evidence="11">
    <location>
        <position position="108"/>
    </location>
    <ligand>
        <name>Zn(2+)</name>
        <dbReference type="ChEBI" id="CHEBI:29105"/>
    </ligand>
</feature>
<dbReference type="InterPro" id="IPR049940">
    <property type="entry name" value="GluQ/Sye"/>
</dbReference>
<dbReference type="CDD" id="cd00808">
    <property type="entry name" value="GluRS_core"/>
    <property type="match status" value="1"/>
</dbReference>
<gene>
    <name evidence="11" type="primary">gltX</name>
    <name evidence="14" type="ORF">DXC81_08895</name>
</gene>
<dbReference type="InterPro" id="IPR004527">
    <property type="entry name" value="Glu-tRNA-ligase_bac/mito"/>
</dbReference>
<evidence type="ECO:0000256" key="7">
    <source>
        <dbReference type="ARBA" id="ARBA00022840"/>
    </source>
</evidence>
<dbReference type="InterPro" id="IPR045462">
    <property type="entry name" value="aa-tRNA-synth_I_cd-bd"/>
</dbReference>
<dbReference type="SUPFAM" id="SSF48163">
    <property type="entry name" value="An anticodon-binding domain of class I aminoacyl-tRNA synthetases"/>
    <property type="match status" value="1"/>
</dbReference>
<keyword evidence="8 11" id="KW-0648">Protein biosynthesis</keyword>
<dbReference type="GO" id="GO:0006424">
    <property type="term" value="P:glutamyl-tRNA aminoacylation"/>
    <property type="evidence" value="ECO:0007669"/>
    <property type="project" value="UniProtKB-UniRule"/>
</dbReference>
<comment type="cofactor">
    <cofactor evidence="11">
        <name>Zn(2+)</name>
        <dbReference type="ChEBI" id="CHEBI:29105"/>
    </cofactor>
    <text evidence="11">Binds 1 zinc ion per subunit.</text>
</comment>
<comment type="function">
    <text evidence="11">Catalyzes the attachment of glutamate to tRNA(Glu) in a two-step reaction: glutamate is first activated by ATP to form Glu-AMP and then transferred to the acceptor end of tRNA(Glu).</text>
</comment>
<dbReference type="Pfam" id="PF00749">
    <property type="entry name" value="tRNA-synt_1c"/>
    <property type="match status" value="1"/>
</dbReference>
<protein>
    <recommendedName>
        <fullName evidence="11">Glutamate--tRNA ligase</fullName>
        <ecNumber evidence="11">6.1.1.17</ecNumber>
    </recommendedName>
    <alternativeName>
        <fullName evidence="11">Glutamyl-tRNA synthetase</fullName>
        <shortName evidence="11">GluRS</shortName>
    </alternativeName>
</protein>
<comment type="catalytic activity">
    <reaction evidence="10 11">
        <text>tRNA(Glu) + L-glutamate + ATP = L-glutamyl-tRNA(Glu) + AMP + diphosphate</text>
        <dbReference type="Rhea" id="RHEA:23540"/>
        <dbReference type="Rhea" id="RHEA-COMP:9663"/>
        <dbReference type="Rhea" id="RHEA-COMP:9680"/>
        <dbReference type="ChEBI" id="CHEBI:29985"/>
        <dbReference type="ChEBI" id="CHEBI:30616"/>
        <dbReference type="ChEBI" id="CHEBI:33019"/>
        <dbReference type="ChEBI" id="CHEBI:78442"/>
        <dbReference type="ChEBI" id="CHEBI:78520"/>
        <dbReference type="ChEBI" id="CHEBI:456215"/>
        <dbReference type="EC" id="6.1.1.17"/>
    </reaction>
</comment>
<dbReference type="EC" id="6.1.1.17" evidence="11"/>
<dbReference type="InterPro" id="IPR020751">
    <property type="entry name" value="aa-tRNA-synth_I_codon-bd_sub2"/>
</dbReference>
<dbReference type="Pfam" id="PF19269">
    <property type="entry name" value="Anticodon_2"/>
    <property type="match status" value="1"/>
</dbReference>
<comment type="caution">
    <text evidence="14">The sequence shown here is derived from an EMBL/GenBank/DDBJ whole genome shotgun (WGS) entry which is preliminary data.</text>
</comment>
<feature type="binding site" evidence="11">
    <location>
        <position position="136"/>
    </location>
    <ligand>
        <name>Zn(2+)</name>
        <dbReference type="ChEBI" id="CHEBI:29105"/>
    </ligand>
</feature>
<name>A0A3E4QPK3_9ACTN</name>
<dbReference type="GO" id="GO:0000049">
    <property type="term" value="F:tRNA binding"/>
    <property type="evidence" value="ECO:0007669"/>
    <property type="project" value="InterPro"/>
</dbReference>
<dbReference type="InterPro" id="IPR014729">
    <property type="entry name" value="Rossmann-like_a/b/a_fold"/>
</dbReference>
<dbReference type="InterPro" id="IPR020058">
    <property type="entry name" value="Glu/Gln-tRNA-synth_Ib_cat-dom"/>
</dbReference>
<dbReference type="InterPro" id="IPR008925">
    <property type="entry name" value="aa_tRNA-synth_I_cd-bd_sf"/>
</dbReference>
<evidence type="ECO:0000259" key="13">
    <source>
        <dbReference type="Pfam" id="PF19269"/>
    </source>
</evidence>
<dbReference type="AlphaFoldDB" id="A0A3E4QPK3"/>
<organism evidence="14 15">
    <name type="scientific">Collinsella tanakaei</name>
    <dbReference type="NCBI Taxonomy" id="626935"/>
    <lineage>
        <taxon>Bacteria</taxon>
        <taxon>Bacillati</taxon>
        <taxon>Actinomycetota</taxon>
        <taxon>Coriobacteriia</taxon>
        <taxon>Coriobacteriales</taxon>
        <taxon>Coriobacteriaceae</taxon>
        <taxon>Collinsella</taxon>
    </lineage>
</organism>
<feature type="binding site" evidence="11">
    <location>
        <position position="138"/>
    </location>
    <ligand>
        <name>Zn(2+)</name>
        <dbReference type="ChEBI" id="CHEBI:29105"/>
    </ligand>
</feature>
<dbReference type="PANTHER" id="PTHR43311:SF2">
    <property type="entry name" value="GLUTAMATE--TRNA LIGASE, MITOCHONDRIAL-RELATED"/>
    <property type="match status" value="1"/>
</dbReference>
<feature type="short sequence motif" description="'KMSKS' region" evidence="11">
    <location>
        <begin position="254"/>
        <end position="258"/>
    </location>
</feature>
<keyword evidence="5 11" id="KW-0436">Ligase</keyword>
<dbReference type="GO" id="GO:0005829">
    <property type="term" value="C:cytosol"/>
    <property type="evidence" value="ECO:0007669"/>
    <property type="project" value="TreeGrafter"/>
</dbReference>
<comment type="subcellular location">
    <subcellularLocation>
        <location evidence="1 11">Cytoplasm</location>
    </subcellularLocation>
</comment>
<feature type="domain" description="Aminoacyl-tRNA synthetase class I anticodon-binding" evidence="13">
    <location>
        <begin position="358"/>
        <end position="488"/>
    </location>
</feature>
<dbReference type="Gene3D" id="3.40.50.620">
    <property type="entry name" value="HUPs"/>
    <property type="match status" value="1"/>
</dbReference>
<proteinExistence type="inferred from homology"/>
<dbReference type="NCBIfam" id="NF004315">
    <property type="entry name" value="PRK05710.1-4"/>
    <property type="match status" value="1"/>
</dbReference>
<evidence type="ECO:0000259" key="12">
    <source>
        <dbReference type="Pfam" id="PF00749"/>
    </source>
</evidence>
<dbReference type="InterPro" id="IPR000924">
    <property type="entry name" value="Glu/Gln-tRNA-synth"/>
</dbReference>
<evidence type="ECO:0000256" key="4">
    <source>
        <dbReference type="ARBA" id="ARBA00022490"/>
    </source>
</evidence>
<feature type="binding site" evidence="11">
    <location>
        <position position="257"/>
    </location>
    <ligand>
        <name>ATP</name>
        <dbReference type="ChEBI" id="CHEBI:30616"/>
    </ligand>
</feature>
<evidence type="ECO:0000256" key="1">
    <source>
        <dbReference type="ARBA" id="ARBA00004496"/>
    </source>
</evidence>
<reference evidence="14 15" key="1">
    <citation type="submission" date="2018-08" db="EMBL/GenBank/DDBJ databases">
        <title>A genome reference for cultivated species of the human gut microbiota.</title>
        <authorList>
            <person name="Zou Y."/>
            <person name="Xue W."/>
            <person name="Luo G."/>
        </authorList>
    </citation>
    <scope>NUCLEOTIDE SEQUENCE [LARGE SCALE GENOMIC DNA]</scope>
    <source>
        <strain evidence="14 15">TF08-14</strain>
    </source>
</reference>
<feature type="short sequence motif" description="'HIGH' region" evidence="11">
    <location>
        <begin position="11"/>
        <end position="21"/>
    </location>
</feature>
<keyword evidence="9 11" id="KW-0030">Aminoacyl-tRNA synthetase</keyword>
<dbReference type="PRINTS" id="PR00987">
    <property type="entry name" value="TRNASYNTHGLU"/>
</dbReference>
<evidence type="ECO:0000256" key="3">
    <source>
        <dbReference type="ARBA" id="ARBA00011245"/>
    </source>
</evidence>
<feature type="domain" description="Glutamyl/glutaminyl-tRNA synthetase class Ib catalytic" evidence="12">
    <location>
        <begin position="5"/>
        <end position="323"/>
    </location>
</feature>
<dbReference type="Proteomes" id="UP000260943">
    <property type="component" value="Unassembled WGS sequence"/>
</dbReference>